<dbReference type="EMBL" id="NEDP02004556">
    <property type="protein sequence ID" value="OWF45168.1"/>
    <property type="molecule type" value="Genomic_DNA"/>
</dbReference>
<evidence type="ECO:0000256" key="1">
    <source>
        <dbReference type="SAM" id="SignalP"/>
    </source>
</evidence>
<keyword evidence="1" id="KW-0732">Signal</keyword>
<comment type="caution">
    <text evidence="2">The sequence shown here is derived from an EMBL/GenBank/DDBJ whole genome shotgun (WGS) entry which is preliminary data.</text>
</comment>
<keyword evidence="3" id="KW-1185">Reference proteome</keyword>
<feature type="chain" id="PRO_5012419732" evidence="1">
    <location>
        <begin position="20"/>
        <end position="784"/>
    </location>
</feature>
<evidence type="ECO:0000313" key="3">
    <source>
        <dbReference type="Proteomes" id="UP000242188"/>
    </source>
</evidence>
<sequence length="784" mass="87640">MIDVRIVSILLTLIGWSLALQHCPNECNWSGRCDVHRGHCSCYQGYYNADCSGDCGCAGHGVCKTDHTCDCDDGWTWSTSLHKCVWECNCPHGVRCMGPGICACAQSCKYGTCWNGQCECWTGYTGHTCSHYNPLTMPNRGVSVGMNLGGLSYYSSEVKFVDVAKESMEWITQRREGAQAHQWNTQEEATVAYDDDGYPKRLEDTMILVTLMLRGGHWSPGGNYTILYDGEGELDLGLVHVTRVYEGKGRIIVNMDPGSGGIELKLMRINPQNHIRNIRVILPGFEDRHAHFPYNPLFLETITRYSEFRYMDFMHTNAHRPEPTTWASRRKQTFYTQTGSYGAAIENMILLSNMMGANPWFNIPHAADDDFIRQFAALVKSSLRPDLKVYLEYSNEVWNGIFRQTAYTVEKGTQLGLDSHGNRAGMKYYNQRSSEVMQIFQAVFGNHGNDRLIPVWAWQTGYQDYYRQALDDLGNRTRDFKALSITGYFSCDGAASKHKAELPNMTMSEISDLCALGLSTQENLYQHYMDVAKNHSLALVMYEGGPAVMEPGAISHGTSNDAVTTKAIAFNSDPHIKVNVMAILNAWKRIVTDAPGNQASGGLFNYFSSAGFPSKYGSWGMLQYTGEDLHSVPKYMAVHEFITKQLGHDVLGNKCSFVKSGNLAFGCFKPKNGHSWKCGKSYNHGSAWEYLPDLPGQGILSILDGYDSITHTLFVRTVDAVGVNQYHVTNTNHFNWTTTDSWDYHSKSASRHVTRSLAAGDYHHLATAHADCVYYAHAPAPVLG</sequence>
<gene>
    <name evidence="2" type="ORF">KP79_PYT23626</name>
</gene>
<protein>
    <submittedName>
        <fullName evidence="2">Tenascin-X</fullName>
    </submittedName>
</protein>
<dbReference type="STRING" id="6573.A0A210Q8V5"/>
<proteinExistence type="predicted"/>
<reference evidence="2 3" key="1">
    <citation type="journal article" date="2017" name="Nat. Ecol. Evol.">
        <title>Scallop genome provides insights into evolution of bilaterian karyotype and development.</title>
        <authorList>
            <person name="Wang S."/>
            <person name="Zhang J."/>
            <person name="Jiao W."/>
            <person name="Li J."/>
            <person name="Xun X."/>
            <person name="Sun Y."/>
            <person name="Guo X."/>
            <person name="Huan P."/>
            <person name="Dong B."/>
            <person name="Zhang L."/>
            <person name="Hu X."/>
            <person name="Sun X."/>
            <person name="Wang J."/>
            <person name="Zhao C."/>
            <person name="Wang Y."/>
            <person name="Wang D."/>
            <person name="Huang X."/>
            <person name="Wang R."/>
            <person name="Lv J."/>
            <person name="Li Y."/>
            <person name="Zhang Z."/>
            <person name="Liu B."/>
            <person name="Lu W."/>
            <person name="Hui Y."/>
            <person name="Liang J."/>
            <person name="Zhou Z."/>
            <person name="Hou R."/>
            <person name="Li X."/>
            <person name="Liu Y."/>
            <person name="Li H."/>
            <person name="Ning X."/>
            <person name="Lin Y."/>
            <person name="Zhao L."/>
            <person name="Xing Q."/>
            <person name="Dou J."/>
            <person name="Li Y."/>
            <person name="Mao J."/>
            <person name="Guo H."/>
            <person name="Dou H."/>
            <person name="Li T."/>
            <person name="Mu C."/>
            <person name="Jiang W."/>
            <person name="Fu Q."/>
            <person name="Fu X."/>
            <person name="Miao Y."/>
            <person name="Liu J."/>
            <person name="Yu Q."/>
            <person name="Li R."/>
            <person name="Liao H."/>
            <person name="Li X."/>
            <person name="Kong Y."/>
            <person name="Jiang Z."/>
            <person name="Chourrout D."/>
            <person name="Li R."/>
            <person name="Bao Z."/>
        </authorList>
    </citation>
    <scope>NUCLEOTIDE SEQUENCE [LARGE SCALE GENOMIC DNA]</scope>
    <source>
        <strain evidence="2 3">PY_sf001</strain>
    </source>
</reference>
<organism evidence="2 3">
    <name type="scientific">Mizuhopecten yessoensis</name>
    <name type="common">Japanese scallop</name>
    <name type="synonym">Patinopecten yessoensis</name>
    <dbReference type="NCBI Taxonomy" id="6573"/>
    <lineage>
        <taxon>Eukaryota</taxon>
        <taxon>Metazoa</taxon>
        <taxon>Spiralia</taxon>
        <taxon>Lophotrochozoa</taxon>
        <taxon>Mollusca</taxon>
        <taxon>Bivalvia</taxon>
        <taxon>Autobranchia</taxon>
        <taxon>Pteriomorphia</taxon>
        <taxon>Pectinida</taxon>
        <taxon>Pectinoidea</taxon>
        <taxon>Pectinidae</taxon>
        <taxon>Mizuhopecten</taxon>
    </lineage>
</organism>
<name>A0A210Q8V5_MIZYE</name>
<evidence type="ECO:0000313" key="2">
    <source>
        <dbReference type="EMBL" id="OWF45168.1"/>
    </source>
</evidence>
<dbReference type="AlphaFoldDB" id="A0A210Q8V5"/>
<dbReference type="Proteomes" id="UP000242188">
    <property type="component" value="Unassembled WGS sequence"/>
</dbReference>
<accession>A0A210Q8V5</accession>
<dbReference type="OrthoDB" id="527990at2759"/>
<feature type="signal peptide" evidence="1">
    <location>
        <begin position="1"/>
        <end position="19"/>
    </location>
</feature>